<name>A0ABT0BF73_9SPHN</name>
<dbReference type="Proteomes" id="UP001162881">
    <property type="component" value="Unassembled WGS sequence"/>
</dbReference>
<evidence type="ECO:0000313" key="2">
    <source>
        <dbReference type="EMBL" id="MCJ2183623.1"/>
    </source>
</evidence>
<feature type="region of interest" description="Disordered" evidence="1">
    <location>
        <begin position="1"/>
        <end position="20"/>
    </location>
</feature>
<dbReference type="EMBL" id="JALHLF010000054">
    <property type="protein sequence ID" value="MCJ2183623.1"/>
    <property type="molecule type" value="Genomic_DNA"/>
</dbReference>
<organism evidence="2 3">
    <name type="scientific">Novosphingobium organovorum</name>
    <dbReference type="NCBI Taxonomy" id="2930092"/>
    <lineage>
        <taxon>Bacteria</taxon>
        <taxon>Pseudomonadati</taxon>
        <taxon>Pseudomonadota</taxon>
        <taxon>Alphaproteobacteria</taxon>
        <taxon>Sphingomonadales</taxon>
        <taxon>Sphingomonadaceae</taxon>
        <taxon>Novosphingobium</taxon>
    </lineage>
</organism>
<evidence type="ECO:0000313" key="3">
    <source>
        <dbReference type="Proteomes" id="UP001162881"/>
    </source>
</evidence>
<protein>
    <submittedName>
        <fullName evidence="2">Uncharacterized protein</fullName>
    </submittedName>
</protein>
<proteinExistence type="predicted"/>
<keyword evidence="3" id="KW-1185">Reference proteome</keyword>
<accession>A0ABT0BF73</accession>
<evidence type="ECO:0000256" key="1">
    <source>
        <dbReference type="SAM" id="MobiDB-lite"/>
    </source>
</evidence>
<gene>
    <name evidence="2" type="ORF">MTR62_13110</name>
</gene>
<reference evidence="2" key="1">
    <citation type="submission" date="2022-03" db="EMBL/GenBank/DDBJ databases">
        <title>Identification of a novel bacterium isolated from mangrove sediments.</title>
        <authorList>
            <person name="Pan X."/>
        </authorList>
    </citation>
    <scope>NUCLEOTIDE SEQUENCE</scope>
    <source>
        <strain evidence="2">B1949</strain>
    </source>
</reference>
<feature type="compositionally biased region" description="Basic and acidic residues" evidence="1">
    <location>
        <begin position="1"/>
        <end position="11"/>
    </location>
</feature>
<comment type="caution">
    <text evidence="2">The sequence shown here is derived from an EMBL/GenBank/DDBJ whole genome shotgun (WGS) entry which is preliminary data.</text>
</comment>
<dbReference type="RefSeq" id="WP_244021607.1">
    <property type="nucleotide sequence ID" value="NZ_JALHLF010000054.1"/>
</dbReference>
<sequence length="105" mass="11286">MGTQRLGRDHPFPTAMQGNWRDCEDSSAQLQIDGSEIRYRGEVRAYDFKVVESEGGALTVSLGVNDAAALDGFERSGITGLVLTPDGAFHAYSVKFASAFVRDGA</sequence>